<proteinExistence type="predicted"/>
<gene>
    <name evidence="2" type="ORF">AC1_A0133</name>
</gene>
<keyword evidence="1" id="KW-0732">Signal</keyword>
<dbReference type="Proteomes" id="UP000004342">
    <property type="component" value="Unassembled WGS sequence"/>
</dbReference>
<accession>A0AAV3BPY8</accession>
<dbReference type="EMBL" id="ABDV01000020">
    <property type="protein sequence ID" value="EDT23226.1"/>
    <property type="molecule type" value="Genomic_DNA"/>
</dbReference>
<evidence type="ECO:0000313" key="3">
    <source>
        <dbReference type="Proteomes" id="UP000004342"/>
    </source>
</evidence>
<dbReference type="AlphaFoldDB" id="A0AAV3BPY8"/>
<name>A0AAV3BPY8_CLOPF</name>
<evidence type="ECO:0000256" key="1">
    <source>
        <dbReference type="SAM" id="SignalP"/>
    </source>
</evidence>
<reference evidence="2 3" key="1">
    <citation type="submission" date="2007-07" db="EMBL/GenBank/DDBJ databases">
        <title>Annotation of Clostridium perfringens B str. ATCC 3626.</title>
        <authorList>
            <person name="Paulsen I."/>
            <person name="Sebastian Y."/>
        </authorList>
    </citation>
    <scope>NUCLEOTIDE SEQUENCE [LARGE SCALE GENOMIC DNA]</scope>
    <source>
        <strain evidence="3">B str. ATCC 3626</strain>
    </source>
</reference>
<protein>
    <submittedName>
        <fullName evidence="2">Beta2 toxin</fullName>
    </submittedName>
</protein>
<comment type="caution">
    <text evidence="2">The sequence shown here is derived from an EMBL/GenBank/DDBJ whole genome shotgun (WGS) entry which is preliminary data.</text>
</comment>
<feature type="chain" id="PRO_5043506317" evidence="1">
    <location>
        <begin position="31"/>
        <end position="265"/>
    </location>
</feature>
<dbReference type="RefSeq" id="WP_003449056.1">
    <property type="nucleotide sequence ID" value="NZ_ABDV01000020.1"/>
</dbReference>
<organism evidence="2 3">
    <name type="scientific">Clostridium perfringens B str. ATCC 3626</name>
    <dbReference type="NCBI Taxonomy" id="451754"/>
    <lineage>
        <taxon>Bacteria</taxon>
        <taxon>Bacillati</taxon>
        <taxon>Bacillota</taxon>
        <taxon>Clostridia</taxon>
        <taxon>Eubacteriales</taxon>
        <taxon>Clostridiaceae</taxon>
        <taxon>Clostridium</taxon>
    </lineage>
</organism>
<sequence length="265" mass="30703">MKKLIVKSTMMLLFSCLLCLGIQLPNTVKANEVNKYQSVMVQYLEAFKNYDIDTIVDISKDSRAVTKEEYKNMLMEFKYDPNQKLKSYEITGSRKIDNGEIFSVKTEFLNGAIYNMEFTVSYIDNKLMVSNMNRISIVNEGKCIPTPSFRTQVCTWDDELSQYIGDAVSFTRSSKFQYSSNTITLNFRQYATSGSRSLKVKYSVVDHWMWGDDIRASQWVYGENPDYARQIKLYLGSGETFKNYRIKVENYTPASIKVFGEGYCY</sequence>
<feature type="signal peptide" evidence="1">
    <location>
        <begin position="1"/>
        <end position="30"/>
    </location>
</feature>
<evidence type="ECO:0000313" key="2">
    <source>
        <dbReference type="EMBL" id="EDT23226.1"/>
    </source>
</evidence>